<feature type="transmembrane region" description="Helical" evidence="6">
    <location>
        <begin position="64"/>
        <end position="90"/>
    </location>
</feature>
<dbReference type="InterPro" id="IPR007816">
    <property type="entry name" value="ResB-like_domain"/>
</dbReference>
<evidence type="ECO:0000256" key="1">
    <source>
        <dbReference type="ARBA" id="ARBA00004141"/>
    </source>
</evidence>
<evidence type="ECO:0000256" key="5">
    <source>
        <dbReference type="ARBA" id="ARBA00023136"/>
    </source>
</evidence>
<sequence length="666" mass="74214">MKKAVPLIRRPWFAFLSSMRFAVALLSLLAIASVVGTVLQQNQPIADYVIKFGPFWFEIFKFLGLFDVYASGWFVVIMLFLVISTSLCLWRNVPPFWREMRSYRLKATAQSLGAMKHSSLLTGRLSPEILTRYLNVQGFQVKQQVRDDGSVILAAKKGSASKLGYIFAHVAIIVICIGGLVDSNMGLNLGVLTGRIVPDKDTMMAKDFAPNARLDAGSLSYRGNVTIAEGKGADVVFLNAGDGLVVQELPFSVELNKFHVEYYDTGMPKNFASDITVIDHKTGKKQDATIKVNHPLIVDGVAIYQASFGDGGSELSFNAWDMRKAMLSSAPMQATSMNTYPLNMNGQEYKLEFGEFRMLNVEDQSLPQAEKTGLAQKMHDVRDVNKANELKNVGPTITYKVRDKAGQAVEYLAYMLPLTRDGQQFFAVGERVSPADPYKWVMMPVDRNGELKTFMLLRQGFADPALRSRAVGLAVNKVNEAIRPQFSLAVDNVLRLFSEGGYVALDEFIAQNVPAAEQERMRQFFLEVLQASSGYVLDEVLKQANEPEWADTPERSQFIANASIGMTGLAQVKAPLYLQLTEFKQVQASGLQMAKSPGRYLVYLGSLLLILGTLCMFYVREKRLWVLLGPENMRVAMSATRHARDLDTEFPQHVARISQLLKDIPQ</sequence>
<name>A0ABY4DWM9_9NEIS</name>
<dbReference type="Proteomes" id="UP000832011">
    <property type="component" value="Chromosome"/>
</dbReference>
<evidence type="ECO:0000256" key="3">
    <source>
        <dbReference type="ARBA" id="ARBA00022748"/>
    </source>
</evidence>
<evidence type="ECO:0000313" key="9">
    <source>
        <dbReference type="Proteomes" id="UP000832011"/>
    </source>
</evidence>
<evidence type="ECO:0000256" key="4">
    <source>
        <dbReference type="ARBA" id="ARBA00022989"/>
    </source>
</evidence>
<dbReference type="PANTHER" id="PTHR31566:SF0">
    <property type="entry name" value="CYTOCHROME C BIOGENESIS PROTEIN CCS1, CHLOROPLASTIC"/>
    <property type="match status" value="1"/>
</dbReference>
<feature type="transmembrane region" description="Helical" evidence="6">
    <location>
        <begin position="163"/>
        <end position="181"/>
    </location>
</feature>
<reference evidence="8 9" key="1">
    <citation type="journal article" date="2022" name="Res Sq">
        <title>Evolution of multicellular longitudinally dividing oral cavity symbionts (Neisseriaceae).</title>
        <authorList>
            <person name="Nyongesa S."/>
            <person name="Weber P."/>
            <person name="Bernet E."/>
            <person name="Pullido F."/>
            <person name="Nieckarz M."/>
            <person name="Delaby M."/>
            <person name="Nieves C."/>
            <person name="Viehboeck T."/>
            <person name="Krause N."/>
            <person name="Rivera-Millot A."/>
            <person name="Nakamura A."/>
            <person name="Vischer N."/>
            <person name="VanNieuwenhze M."/>
            <person name="Brun Y."/>
            <person name="Cava F."/>
            <person name="Bulgheresi S."/>
            <person name="Veyrier F."/>
        </authorList>
    </citation>
    <scope>NUCLEOTIDE SEQUENCE [LARGE SCALE GENOMIC DNA]</scope>
    <source>
        <strain evidence="8 9">SN4</strain>
    </source>
</reference>
<evidence type="ECO:0000256" key="2">
    <source>
        <dbReference type="ARBA" id="ARBA00022692"/>
    </source>
</evidence>
<evidence type="ECO:0000256" key="6">
    <source>
        <dbReference type="SAM" id="Phobius"/>
    </source>
</evidence>
<organism evidence="8 9">
    <name type="scientific">Vitreoscilla massiliensis</name>
    <dbReference type="NCBI Taxonomy" id="1689272"/>
    <lineage>
        <taxon>Bacteria</taxon>
        <taxon>Pseudomonadati</taxon>
        <taxon>Pseudomonadota</taxon>
        <taxon>Betaproteobacteria</taxon>
        <taxon>Neisseriales</taxon>
        <taxon>Neisseriaceae</taxon>
        <taxon>Vitreoscilla</taxon>
    </lineage>
</organism>
<protein>
    <submittedName>
        <fullName evidence="8">Cytochrome c biogenesis protein ResB</fullName>
    </submittedName>
</protein>
<keyword evidence="2 6" id="KW-0812">Transmembrane</keyword>
<dbReference type="Pfam" id="PF05140">
    <property type="entry name" value="ResB"/>
    <property type="match status" value="1"/>
</dbReference>
<proteinExistence type="predicted"/>
<dbReference type="InterPro" id="IPR023494">
    <property type="entry name" value="Cyt_c_bgen_Ccs1/CcsB/ResB"/>
</dbReference>
<dbReference type="PANTHER" id="PTHR31566">
    <property type="entry name" value="CYTOCHROME C BIOGENESIS PROTEIN CCS1, CHLOROPLASTIC"/>
    <property type="match status" value="1"/>
</dbReference>
<feature type="domain" description="ResB-like" evidence="7">
    <location>
        <begin position="19"/>
        <end position="650"/>
    </location>
</feature>
<evidence type="ECO:0000259" key="7">
    <source>
        <dbReference type="Pfam" id="PF05140"/>
    </source>
</evidence>
<accession>A0ABY4DWM9</accession>
<gene>
    <name evidence="8" type="ORF">LVJ82_10500</name>
</gene>
<evidence type="ECO:0000313" key="8">
    <source>
        <dbReference type="EMBL" id="UOO87922.1"/>
    </source>
</evidence>
<keyword evidence="3" id="KW-0201">Cytochrome c-type biogenesis</keyword>
<keyword evidence="9" id="KW-1185">Reference proteome</keyword>
<feature type="transmembrane region" description="Helical" evidence="6">
    <location>
        <begin position="600"/>
        <end position="619"/>
    </location>
</feature>
<dbReference type="RefSeq" id="WP_058356639.1">
    <property type="nucleotide sequence ID" value="NZ_CABKVG010000009.1"/>
</dbReference>
<dbReference type="EMBL" id="CP091511">
    <property type="protein sequence ID" value="UOO87922.1"/>
    <property type="molecule type" value="Genomic_DNA"/>
</dbReference>
<keyword evidence="5 6" id="KW-0472">Membrane</keyword>
<keyword evidence="4 6" id="KW-1133">Transmembrane helix</keyword>
<comment type="subcellular location">
    <subcellularLocation>
        <location evidence="1">Membrane</location>
        <topology evidence="1">Multi-pass membrane protein</topology>
    </subcellularLocation>
</comment>